<proteinExistence type="predicted"/>
<reference evidence="1" key="1">
    <citation type="submission" date="2023-08" db="EMBL/GenBank/DDBJ databases">
        <authorList>
            <person name="Alioto T."/>
            <person name="Alioto T."/>
            <person name="Gomez Garrido J."/>
        </authorList>
    </citation>
    <scope>NUCLEOTIDE SEQUENCE</scope>
</reference>
<name>A0AA36B8E7_OCTVU</name>
<evidence type="ECO:0000313" key="2">
    <source>
        <dbReference type="Proteomes" id="UP001162480"/>
    </source>
</evidence>
<dbReference type="AlphaFoldDB" id="A0AA36B8E7"/>
<accession>A0AA36B8E7</accession>
<keyword evidence="2" id="KW-1185">Reference proteome</keyword>
<dbReference type="Proteomes" id="UP001162480">
    <property type="component" value="Chromosome 10"/>
</dbReference>
<sequence>MTAAAEEMIGVARKKDRDWFHENDETISRLIEAKLRTCLALENHSTVENKRKHQQASSECQRGIREAQNIWWQRKAKEMQNHADQLLCRNQVLRPHKVISGRPEERS</sequence>
<organism evidence="1 2">
    <name type="scientific">Octopus vulgaris</name>
    <name type="common">Common octopus</name>
    <dbReference type="NCBI Taxonomy" id="6645"/>
    <lineage>
        <taxon>Eukaryota</taxon>
        <taxon>Metazoa</taxon>
        <taxon>Spiralia</taxon>
        <taxon>Lophotrochozoa</taxon>
        <taxon>Mollusca</taxon>
        <taxon>Cephalopoda</taxon>
        <taxon>Coleoidea</taxon>
        <taxon>Octopodiformes</taxon>
        <taxon>Octopoda</taxon>
        <taxon>Incirrata</taxon>
        <taxon>Octopodidae</taxon>
        <taxon>Octopus</taxon>
    </lineage>
</organism>
<dbReference type="EMBL" id="OX597823">
    <property type="protein sequence ID" value="CAI9729489.1"/>
    <property type="molecule type" value="Genomic_DNA"/>
</dbReference>
<protein>
    <submittedName>
        <fullName evidence="1">Uncharacterized protein</fullName>
    </submittedName>
</protein>
<gene>
    <name evidence="1" type="ORF">OCTVUL_1B004989</name>
</gene>
<evidence type="ECO:0000313" key="1">
    <source>
        <dbReference type="EMBL" id="CAI9729489.1"/>
    </source>
</evidence>